<keyword evidence="3 5" id="KW-0808">Transferase</keyword>
<accession>A0A6N9H946</accession>
<feature type="domain" description="Formyl transferase C-terminal" evidence="7">
    <location>
        <begin position="200"/>
        <end position="299"/>
    </location>
</feature>
<sequence>MRILFAGTPEPAVPSLRALSASGHEIAAVLTRPDAPVGRRRTLTPSPVKAAARELGLPVLEAARLRGEILAEIEALRVDAAAVVAYGALAGPRALSAARLGWFNLHFSLLPDYRGAAPVQRALIDGRTVSGLTVFRLDEGMDTGDIVAQRQLPLPPLPAGDVLADYARQGAPLLVEALDAVAAGTARYAPQPSAGTPAPKIEPAEARLDFSRPAARLAALARGTSPAPGPWALLDGQRTKVRGVAELPDAPGGPDLEPGELIDVDGTVCAGTGAGILTLESIQPFGKPMMSAQAFLRGRPGARFDAVPADVPEDRTAHE</sequence>
<dbReference type="InterPro" id="IPR041711">
    <property type="entry name" value="Met-tRNA-FMT_N"/>
</dbReference>
<dbReference type="CDD" id="cd08704">
    <property type="entry name" value="Met_tRNA_FMT_C"/>
    <property type="match status" value="1"/>
</dbReference>
<dbReference type="InterPro" id="IPR011034">
    <property type="entry name" value="Formyl_transferase-like_C_sf"/>
</dbReference>
<feature type="domain" description="Formyl transferase N-terminal" evidence="6">
    <location>
        <begin position="1"/>
        <end position="154"/>
    </location>
</feature>
<comment type="caution">
    <text evidence="8">The sequence shown here is derived from an EMBL/GenBank/DDBJ whole genome shotgun (WGS) entry which is preliminary data.</text>
</comment>
<dbReference type="AlphaFoldDB" id="A0A6N9H946"/>
<protein>
    <recommendedName>
        <fullName evidence="2 5">Methionyl-tRNA formyltransferase</fullName>
        <ecNumber evidence="2 5">2.1.2.9</ecNumber>
    </recommendedName>
</protein>
<gene>
    <name evidence="5" type="primary">fmt</name>
    <name evidence="8" type="ORF">GSY69_11345</name>
</gene>
<dbReference type="Gene3D" id="3.40.50.12230">
    <property type="match status" value="1"/>
</dbReference>
<name>A0A6N9H946_9MICO</name>
<dbReference type="Pfam" id="PF02911">
    <property type="entry name" value="Formyl_trans_C"/>
    <property type="match status" value="1"/>
</dbReference>
<evidence type="ECO:0000256" key="5">
    <source>
        <dbReference type="HAMAP-Rule" id="MF_00182"/>
    </source>
</evidence>
<dbReference type="EMBL" id="WWEQ01000058">
    <property type="protein sequence ID" value="MYM20543.1"/>
    <property type="molecule type" value="Genomic_DNA"/>
</dbReference>
<evidence type="ECO:0000259" key="7">
    <source>
        <dbReference type="Pfam" id="PF02911"/>
    </source>
</evidence>
<dbReference type="InterPro" id="IPR005793">
    <property type="entry name" value="Formyl_trans_C"/>
</dbReference>
<dbReference type="RefSeq" id="WP_160953956.1">
    <property type="nucleotide sequence ID" value="NZ_WWEQ01000058.1"/>
</dbReference>
<dbReference type="PANTHER" id="PTHR11138:SF5">
    <property type="entry name" value="METHIONYL-TRNA FORMYLTRANSFERASE, MITOCHONDRIAL"/>
    <property type="match status" value="1"/>
</dbReference>
<comment type="catalytic activity">
    <reaction evidence="5">
        <text>L-methionyl-tRNA(fMet) + (6R)-10-formyltetrahydrofolate = N-formyl-L-methionyl-tRNA(fMet) + (6S)-5,6,7,8-tetrahydrofolate + H(+)</text>
        <dbReference type="Rhea" id="RHEA:24380"/>
        <dbReference type="Rhea" id="RHEA-COMP:9952"/>
        <dbReference type="Rhea" id="RHEA-COMP:9953"/>
        <dbReference type="ChEBI" id="CHEBI:15378"/>
        <dbReference type="ChEBI" id="CHEBI:57453"/>
        <dbReference type="ChEBI" id="CHEBI:78530"/>
        <dbReference type="ChEBI" id="CHEBI:78844"/>
        <dbReference type="ChEBI" id="CHEBI:195366"/>
        <dbReference type="EC" id="2.1.2.9"/>
    </reaction>
</comment>
<dbReference type="CDD" id="cd08646">
    <property type="entry name" value="FMT_core_Met-tRNA-FMT_N"/>
    <property type="match status" value="1"/>
</dbReference>
<dbReference type="GO" id="GO:0004479">
    <property type="term" value="F:methionyl-tRNA formyltransferase activity"/>
    <property type="evidence" value="ECO:0007669"/>
    <property type="project" value="UniProtKB-UniRule"/>
</dbReference>
<proteinExistence type="inferred from homology"/>
<dbReference type="EC" id="2.1.2.9" evidence="2 5"/>
<dbReference type="SUPFAM" id="SSF50486">
    <property type="entry name" value="FMT C-terminal domain-like"/>
    <property type="match status" value="1"/>
</dbReference>
<dbReference type="GO" id="GO:0005829">
    <property type="term" value="C:cytosol"/>
    <property type="evidence" value="ECO:0007669"/>
    <property type="project" value="TreeGrafter"/>
</dbReference>
<reference evidence="8 9" key="1">
    <citation type="submission" date="2020-01" db="EMBL/GenBank/DDBJ databases">
        <authorList>
            <person name="Deng T."/>
        </authorList>
    </citation>
    <scope>NUCLEOTIDE SEQUENCE [LARGE SCALE GENOMIC DNA]</scope>
    <source>
        <strain evidence="8 9">5221</strain>
    </source>
</reference>
<dbReference type="InterPro" id="IPR005794">
    <property type="entry name" value="Fmt"/>
</dbReference>
<evidence type="ECO:0000256" key="1">
    <source>
        <dbReference type="ARBA" id="ARBA00010699"/>
    </source>
</evidence>
<evidence type="ECO:0000256" key="4">
    <source>
        <dbReference type="ARBA" id="ARBA00022917"/>
    </source>
</evidence>
<evidence type="ECO:0000256" key="3">
    <source>
        <dbReference type="ARBA" id="ARBA00022679"/>
    </source>
</evidence>
<evidence type="ECO:0000313" key="8">
    <source>
        <dbReference type="EMBL" id="MYM20543.1"/>
    </source>
</evidence>
<dbReference type="InterPro" id="IPR002376">
    <property type="entry name" value="Formyl_transf_N"/>
</dbReference>
<evidence type="ECO:0000256" key="2">
    <source>
        <dbReference type="ARBA" id="ARBA00012261"/>
    </source>
</evidence>
<dbReference type="Pfam" id="PF00551">
    <property type="entry name" value="Formyl_trans_N"/>
    <property type="match status" value="1"/>
</dbReference>
<feature type="binding site" evidence="5">
    <location>
        <begin position="108"/>
        <end position="111"/>
    </location>
    <ligand>
        <name>(6S)-5,6,7,8-tetrahydrofolate</name>
        <dbReference type="ChEBI" id="CHEBI:57453"/>
    </ligand>
</feature>
<dbReference type="Proteomes" id="UP000469215">
    <property type="component" value="Unassembled WGS sequence"/>
</dbReference>
<keyword evidence="9" id="KW-1185">Reference proteome</keyword>
<keyword evidence="4 5" id="KW-0648">Protein biosynthesis</keyword>
<dbReference type="SUPFAM" id="SSF53328">
    <property type="entry name" value="Formyltransferase"/>
    <property type="match status" value="1"/>
</dbReference>
<evidence type="ECO:0000259" key="6">
    <source>
        <dbReference type="Pfam" id="PF00551"/>
    </source>
</evidence>
<comment type="similarity">
    <text evidence="1 5">Belongs to the Fmt family.</text>
</comment>
<dbReference type="InterPro" id="IPR044135">
    <property type="entry name" value="Met-tRNA-FMT_C"/>
</dbReference>
<dbReference type="InterPro" id="IPR036477">
    <property type="entry name" value="Formyl_transf_N_sf"/>
</dbReference>
<evidence type="ECO:0000313" key="9">
    <source>
        <dbReference type="Proteomes" id="UP000469215"/>
    </source>
</evidence>
<organism evidence="8 9">
    <name type="scientific">Brevibacterium rongguiense</name>
    <dbReference type="NCBI Taxonomy" id="2695267"/>
    <lineage>
        <taxon>Bacteria</taxon>
        <taxon>Bacillati</taxon>
        <taxon>Actinomycetota</taxon>
        <taxon>Actinomycetes</taxon>
        <taxon>Micrococcales</taxon>
        <taxon>Brevibacteriaceae</taxon>
        <taxon>Brevibacterium</taxon>
    </lineage>
</organism>
<comment type="function">
    <text evidence="5">Attaches a formyl group to the free amino group of methionyl-tRNA(fMet). The formyl group appears to play a dual role in the initiator identity of N-formylmethionyl-tRNA by promoting its recognition by IF2 and preventing the misappropriation of this tRNA by the elongation apparatus.</text>
</comment>
<dbReference type="PANTHER" id="PTHR11138">
    <property type="entry name" value="METHIONYL-TRNA FORMYLTRANSFERASE"/>
    <property type="match status" value="1"/>
</dbReference>
<dbReference type="HAMAP" id="MF_00182">
    <property type="entry name" value="Formyl_trans"/>
    <property type="match status" value="1"/>
</dbReference>